<dbReference type="EMBL" id="CP036259">
    <property type="protein sequence ID" value="QDR80585.1"/>
    <property type="molecule type" value="Genomic_DNA"/>
</dbReference>
<proteinExistence type="inferred from homology"/>
<comment type="subcellular location">
    <subcellularLocation>
        <location evidence="1 5">Cytoplasm</location>
    </subcellularLocation>
</comment>
<evidence type="ECO:0000256" key="5">
    <source>
        <dbReference type="HAMAP-Rule" id="MF_01114"/>
    </source>
</evidence>
<dbReference type="AlphaFoldDB" id="A0A517DT99"/>
<evidence type="ECO:0000313" key="7">
    <source>
        <dbReference type="EMBL" id="QDR80585.1"/>
    </source>
</evidence>
<dbReference type="Gene3D" id="1.10.10.10">
    <property type="entry name" value="Winged helix-like DNA-binding domain superfamily/Winged helix DNA-binding domain"/>
    <property type="match status" value="1"/>
</dbReference>
<dbReference type="InterPro" id="IPR003783">
    <property type="entry name" value="Regulatory_RecX"/>
</dbReference>
<keyword evidence="8" id="KW-1185">Reference proteome</keyword>
<dbReference type="Pfam" id="PF21982">
    <property type="entry name" value="RecX_HTH1"/>
    <property type="match status" value="1"/>
</dbReference>
<accession>A0A517DT99</accession>
<evidence type="ECO:0000313" key="8">
    <source>
        <dbReference type="Proteomes" id="UP000320776"/>
    </source>
</evidence>
<evidence type="ECO:0000256" key="2">
    <source>
        <dbReference type="ARBA" id="ARBA00009695"/>
    </source>
</evidence>
<dbReference type="PANTHER" id="PTHR33602:SF1">
    <property type="entry name" value="REGULATORY PROTEIN RECX FAMILY PROTEIN"/>
    <property type="match status" value="1"/>
</dbReference>
<keyword evidence="4 5" id="KW-0963">Cytoplasm</keyword>
<dbReference type="GO" id="GO:0005737">
    <property type="term" value="C:cytoplasm"/>
    <property type="evidence" value="ECO:0007669"/>
    <property type="project" value="UniProtKB-SubCell"/>
</dbReference>
<evidence type="ECO:0000256" key="1">
    <source>
        <dbReference type="ARBA" id="ARBA00004496"/>
    </source>
</evidence>
<dbReference type="HAMAP" id="MF_01114">
    <property type="entry name" value="RecX"/>
    <property type="match status" value="1"/>
</dbReference>
<comment type="similarity">
    <text evidence="2 5">Belongs to the RecX family.</text>
</comment>
<name>A0A517DT99_9FIRM</name>
<evidence type="ECO:0000256" key="3">
    <source>
        <dbReference type="ARBA" id="ARBA00018111"/>
    </source>
</evidence>
<protein>
    <recommendedName>
        <fullName evidence="3 5">Regulatory protein RecX</fullName>
    </recommendedName>
</protein>
<evidence type="ECO:0000259" key="6">
    <source>
        <dbReference type="Pfam" id="PF21982"/>
    </source>
</evidence>
<dbReference type="GO" id="GO:0006282">
    <property type="term" value="P:regulation of DNA repair"/>
    <property type="evidence" value="ECO:0007669"/>
    <property type="project" value="UniProtKB-UniRule"/>
</dbReference>
<dbReference type="KEGG" id="sted:SPTER_19140"/>
<dbReference type="RefSeq" id="WP_144350176.1">
    <property type="nucleotide sequence ID" value="NZ_CP036259.1"/>
</dbReference>
<reference evidence="7 8" key="1">
    <citation type="submission" date="2019-02" db="EMBL/GenBank/DDBJ databases">
        <title>Closed genome of Sporomusa termitida DSM 4440.</title>
        <authorList>
            <person name="Poehlein A."/>
            <person name="Daniel R."/>
        </authorList>
    </citation>
    <scope>NUCLEOTIDE SEQUENCE [LARGE SCALE GENOMIC DNA]</scope>
    <source>
        <strain evidence="7 8">DSM 4440</strain>
    </source>
</reference>
<sequence length="147" mass="16904">MNIVEAAVRILRVRAHSRYELEQKLLNQGYDELAVNQAVQYVTERGYLNDAALCDVLLDQYAQMNKYSLRETCLKLRRRGLPADLITAKLAERDGEFEYQAAFRLAARYFCAENGADMNKLIRRLAAKGFKTGTVRKVLERLRDMAP</sequence>
<comment type="function">
    <text evidence="5">Modulates RecA activity.</text>
</comment>
<organism evidence="7 8">
    <name type="scientific">Sporomusa termitida</name>
    <dbReference type="NCBI Taxonomy" id="2377"/>
    <lineage>
        <taxon>Bacteria</taxon>
        <taxon>Bacillati</taxon>
        <taxon>Bacillota</taxon>
        <taxon>Negativicutes</taxon>
        <taxon>Selenomonadales</taxon>
        <taxon>Sporomusaceae</taxon>
        <taxon>Sporomusa</taxon>
    </lineage>
</organism>
<feature type="domain" description="RecX first three-helical" evidence="6">
    <location>
        <begin position="5"/>
        <end position="40"/>
    </location>
</feature>
<dbReference type="PANTHER" id="PTHR33602">
    <property type="entry name" value="REGULATORY PROTEIN RECX FAMILY PROTEIN"/>
    <property type="match status" value="1"/>
</dbReference>
<dbReference type="InterPro" id="IPR053926">
    <property type="entry name" value="RecX_HTH_1st"/>
</dbReference>
<dbReference type="InterPro" id="IPR036388">
    <property type="entry name" value="WH-like_DNA-bd_sf"/>
</dbReference>
<gene>
    <name evidence="5 7" type="primary">recX</name>
    <name evidence="7" type="ORF">SPTER_19140</name>
</gene>
<dbReference type="OrthoDB" id="1633944at2"/>
<evidence type="ECO:0000256" key="4">
    <source>
        <dbReference type="ARBA" id="ARBA00022490"/>
    </source>
</evidence>
<dbReference type="Proteomes" id="UP000320776">
    <property type="component" value="Chromosome"/>
</dbReference>